<dbReference type="GO" id="GO:0005576">
    <property type="term" value="C:extracellular region"/>
    <property type="evidence" value="ECO:0007669"/>
    <property type="project" value="InterPro"/>
</dbReference>
<dbReference type="InParanoid" id="C3ZMK2"/>
<protein>
    <recommendedName>
        <fullName evidence="4">BRICHOS domain-containing protein</fullName>
    </recommendedName>
</protein>
<keyword evidence="3" id="KW-0812">Transmembrane</keyword>
<keyword evidence="3" id="KW-0472">Membrane</keyword>
<dbReference type="PROSITE" id="PS50869">
    <property type="entry name" value="BRICHOS"/>
    <property type="match status" value="1"/>
</dbReference>
<sequence>MPKPSCWDKPQDHTMEDKKPLPIPVYAGHPADPGTDFKDLAAYQKKLRTGLVAGGVLLVLLVTGATLLGVFLSRGSNNMLTTNRKLECDGKVIQEKIEVDVELKTETFYTKSEDGETVVMYDTKNDLAAYKFSGLHICFIVEDSTYSEEAADMLANEVENEDERETVEEAEASEGLNLTLDESRGRVDRSILSDNMLDFCKSHEVYWAITRQVPSASDNAPAAADDGARSRKKRLSCRGYWGCRCLYYYYWGWWRRCYYSCRYWYPCLGQWPYGK</sequence>
<gene>
    <name evidence="5" type="ORF">BRAFLDRAFT_128283</name>
</gene>
<accession>C3ZMK2</accession>
<name>C3ZMK2_BRAFL</name>
<evidence type="ECO:0000313" key="5">
    <source>
        <dbReference type="EMBL" id="EEN46212.1"/>
    </source>
</evidence>
<evidence type="ECO:0000256" key="3">
    <source>
        <dbReference type="SAM" id="Phobius"/>
    </source>
</evidence>
<dbReference type="PANTHER" id="PTHR10800:SF4">
    <property type="entry name" value="PULMONARY SURFACTANT-ASSOCIATED PROTEIN C"/>
    <property type="match status" value="1"/>
</dbReference>
<dbReference type="InterPro" id="IPR001729">
    <property type="entry name" value="SP-C"/>
</dbReference>
<dbReference type="PANTHER" id="PTHR10800">
    <property type="entry name" value="PULMONARY SURFACTANT-ASSOCIATED PROTEIN C"/>
    <property type="match status" value="1"/>
</dbReference>
<dbReference type="EMBL" id="GG666646">
    <property type="protein sequence ID" value="EEN46212.1"/>
    <property type="molecule type" value="Genomic_DNA"/>
</dbReference>
<dbReference type="InterPro" id="IPR007084">
    <property type="entry name" value="BRICHOS_dom"/>
</dbReference>
<dbReference type="Pfam" id="PF04089">
    <property type="entry name" value="BRICHOS"/>
    <property type="match status" value="1"/>
</dbReference>
<evidence type="ECO:0000259" key="4">
    <source>
        <dbReference type="PROSITE" id="PS50869"/>
    </source>
</evidence>
<feature type="region of interest" description="Disordered" evidence="2">
    <location>
        <begin position="1"/>
        <end position="24"/>
    </location>
</feature>
<feature type="transmembrane region" description="Helical" evidence="3">
    <location>
        <begin position="51"/>
        <end position="72"/>
    </location>
</feature>
<organism>
    <name type="scientific">Branchiostoma floridae</name>
    <name type="common">Florida lancelet</name>
    <name type="synonym">Amphioxus</name>
    <dbReference type="NCBI Taxonomy" id="7739"/>
    <lineage>
        <taxon>Eukaryota</taxon>
        <taxon>Metazoa</taxon>
        <taxon>Chordata</taxon>
        <taxon>Cephalochordata</taxon>
        <taxon>Leptocardii</taxon>
        <taxon>Amphioxiformes</taxon>
        <taxon>Branchiostomatidae</taxon>
        <taxon>Branchiostoma</taxon>
    </lineage>
</organism>
<reference evidence="5" key="1">
    <citation type="journal article" date="2008" name="Nature">
        <title>The amphioxus genome and the evolution of the chordate karyotype.</title>
        <authorList>
            <consortium name="US DOE Joint Genome Institute (JGI-PGF)"/>
            <person name="Putnam N.H."/>
            <person name="Butts T."/>
            <person name="Ferrier D.E.K."/>
            <person name="Furlong R.F."/>
            <person name="Hellsten U."/>
            <person name="Kawashima T."/>
            <person name="Robinson-Rechavi M."/>
            <person name="Shoguchi E."/>
            <person name="Terry A."/>
            <person name="Yu J.-K."/>
            <person name="Benito-Gutierrez E.L."/>
            <person name="Dubchak I."/>
            <person name="Garcia-Fernandez J."/>
            <person name="Gibson-Brown J.J."/>
            <person name="Grigoriev I.V."/>
            <person name="Horton A.C."/>
            <person name="de Jong P.J."/>
            <person name="Jurka J."/>
            <person name="Kapitonov V.V."/>
            <person name="Kohara Y."/>
            <person name="Kuroki Y."/>
            <person name="Lindquist E."/>
            <person name="Lucas S."/>
            <person name="Osoegawa K."/>
            <person name="Pennacchio L.A."/>
            <person name="Salamov A.A."/>
            <person name="Satou Y."/>
            <person name="Sauka-Spengler T."/>
            <person name="Schmutz J."/>
            <person name="Shin-I T."/>
            <person name="Toyoda A."/>
            <person name="Bronner-Fraser M."/>
            <person name="Fujiyama A."/>
            <person name="Holland L.Z."/>
            <person name="Holland P.W.H."/>
            <person name="Satoh N."/>
            <person name="Rokhsar D.S."/>
        </authorList>
    </citation>
    <scope>NUCLEOTIDE SEQUENCE [LARGE SCALE GENOMIC DNA]</scope>
    <source>
        <strain evidence="5">S238N-H82</strain>
        <tissue evidence="5">Testes</tissue>
    </source>
</reference>
<keyword evidence="1" id="KW-1015">Disulfide bond</keyword>
<evidence type="ECO:0000256" key="2">
    <source>
        <dbReference type="SAM" id="MobiDB-lite"/>
    </source>
</evidence>
<proteinExistence type="predicted"/>
<dbReference type="Gene3D" id="3.30.390.150">
    <property type="match status" value="1"/>
</dbReference>
<evidence type="ECO:0000256" key="1">
    <source>
        <dbReference type="ARBA" id="ARBA00023157"/>
    </source>
</evidence>
<dbReference type="AlphaFoldDB" id="C3ZMK2"/>
<feature type="compositionally biased region" description="Basic and acidic residues" evidence="2">
    <location>
        <begin position="9"/>
        <end position="20"/>
    </location>
</feature>
<feature type="domain" description="BRICHOS" evidence="4">
    <location>
        <begin position="111"/>
        <end position="208"/>
    </location>
</feature>
<keyword evidence="3" id="KW-1133">Transmembrane helix</keyword>
<dbReference type="GO" id="GO:0007585">
    <property type="term" value="P:respiratory gaseous exchange by respiratory system"/>
    <property type="evidence" value="ECO:0007669"/>
    <property type="project" value="InterPro"/>
</dbReference>